<keyword evidence="5" id="KW-0028">Amino-acid biosynthesis</keyword>
<keyword evidence="6" id="KW-0808">Transferase</keyword>
<dbReference type="CDD" id="cd00609">
    <property type="entry name" value="AAT_like"/>
    <property type="match status" value="1"/>
</dbReference>
<evidence type="ECO:0000256" key="9">
    <source>
        <dbReference type="ARBA" id="ARBA00047481"/>
    </source>
</evidence>
<feature type="domain" description="Aminotransferase class I/classII large" evidence="10">
    <location>
        <begin position="19"/>
        <end position="321"/>
    </location>
</feature>
<dbReference type="STRING" id="360911.EAT1b_0093"/>
<proteinExistence type="inferred from homology"/>
<evidence type="ECO:0000313" key="12">
    <source>
        <dbReference type="Proteomes" id="UP000000716"/>
    </source>
</evidence>
<evidence type="ECO:0000256" key="8">
    <source>
        <dbReference type="ARBA" id="ARBA00023102"/>
    </source>
</evidence>
<keyword evidence="12" id="KW-1185">Reference proteome</keyword>
<sequence length="337" mass="38073">MRQVELPIYPVVYPTGHRLNQNESQFPLPDRIKNQLDSLTYHDLHEYPVEPINELFERYAAYAGVTPEQLLVGCGSDEMIHVVTQALLAPHDIVLSPAPDFSMYPIFTTIAHGHHVQAVDLSYEGMVKAIETHHPKLLLLSNPNNPTGKLWTIEELTHLASLVPYIVVDEAYMDFTPDASMIPFIATLPNLIVLRTMSKAFGLANVRIGFMVTNCELAHYFRQFIPPFNISGVSAKICNIFLKDATYLQETIEWHDEMRQKWAQAFKAIGHVIPATTNFLYVELEQPEAVWAHLTDLNVHTSKQPTGIRVTIGDEAALHLAHTAIQQYMETSHVKNS</sequence>
<gene>
    <name evidence="11" type="ordered locus">EAT1b_0093</name>
</gene>
<dbReference type="RefSeq" id="WP_012726146.1">
    <property type="nucleotide sequence ID" value="NC_012673.1"/>
</dbReference>
<keyword evidence="8" id="KW-0368">Histidine biosynthesis</keyword>
<evidence type="ECO:0000313" key="11">
    <source>
        <dbReference type="EMBL" id="ACQ69027.1"/>
    </source>
</evidence>
<evidence type="ECO:0000256" key="5">
    <source>
        <dbReference type="ARBA" id="ARBA00022605"/>
    </source>
</evidence>
<dbReference type="KEGG" id="eat:EAT1b_0093"/>
<dbReference type="GO" id="GO:0000105">
    <property type="term" value="P:L-histidine biosynthetic process"/>
    <property type="evidence" value="ECO:0007669"/>
    <property type="project" value="UniProtKB-KW"/>
</dbReference>
<dbReference type="eggNOG" id="COG0079">
    <property type="taxonomic scope" value="Bacteria"/>
</dbReference>
<dbReference type="GO" id="GO:0030170">
    <property type="term" value="F:pyridoxal phosphate binding"/>
    <property type="evidence" value="ECO:0007669"/>
    <property type="project" value="InterPro"/>
</dbReference>
<comment type="similarity">
    <text evidence="2">Belongs to the class-II pyridoxal-phosphate-dependent aminotransferase family. Histidinol-phosphate aminotransferase subfamily.</text>
</comment>
<dbReference type="EMBL" id="CP001615">
    <property type="protein sequence ID" value="ACQ69027.1"/>
    <property type="molecule type" value="Genomic_DNA"/>
</dbReference>
<dbReference type="PANTHER" id="PTHR43643">
    <property type="entry name" value="HISTIDINOL-PHOSPHATE AMINOTRANSFERASE 2"/>
    <property type="match status" value="1"/>
</dbReference>
<dbReference type="HOGENOM" id="CLU_017584_3_1_9"/>
<dbReference type="OrthoDB" id="9813612at2"/>
<comment type="pathway">
    <text evidence="1">Amino-acid biosynthesis; L-histidine biosynthesis; L-histidine from 5-phospho-alpha-D-ribose 1-diphosphate: step 7/9.</text>
</comment>
<keyword evidence="7" id="KW-0663">Pyridoxal phosphate</keyword>
<dbReference type="PANTHER" id="PTHR43643:SF6">
    <property type="entry name" value="HISTIDINOL-PHOSPHATE AMINOTRANSFERASE"/>
    <property type="match status" value="1"/>
</dbReference>
<dbReference type="Pfam" id="PF00155">
    <property type="entry name" value="Aminotran_1_2"/>
    <property type="match status" value="1"/>
</dbReference>
<comment type="catalytic activity">
    <reaction evidence="9">
        <text>L-histidinol phosphate + 2-oxoglutarate = 3-(imidazol-4-yl)-2-oxopropyl phosphate + L-glutamate</text>
        <dbReference type="Rhea" id="RHEA:23744"/>
        <dbReference type="ChEBI" id="CHEBI:16810"/>
        <dbReference type="ChEBI" id="CHEBI:29985"/>
        <dbReference type="ChEBI" id="CHEBI:57766"/>
        <dbReference type="ChEBI" id="CHEBI:57980"/>
        <dbReference type="EC" id="2.6.1.9"/>
    </reaction>
</comment>
<name>C4L181_EXISA</name>
<dbReference type="Gene3D" id="3.40.640.10">
    <property type="entry name" value="Type I PLP-dependent aspartate aminotransferase-like (Major domain)"/>
    <property type="match status" value="1"/>
</dbReference>
<evidence type="ECO:0000256" key="6">
    <source>
        <dbReference type="ARBA" id="ARBA00022679"/>
    </source>
</evidence>
<dbReference type="GO" id="GO:0004400">
    <property type="term" value="F:histidinol-phosphate transaminase activity"/>
    <property type="evidence" value="ECO:0007669"/>
    <property type="project" value="UniProtKB-EC"/>
</dbReference>
<dbReference type="InterPro" id="IPR015421">
    <property type="entry name" value="PyrdxlP-dep_Trfase_major"/>
</dbReference>
<dbReference type="EC" id="2.6.1.9" evidence="3"/>
<evidence type="ECO:0000256" key="7">
    <source>
        <dbReference type="ARBA" id="ARBA00022898"/>
    </source>
</evidence>
<dbReference type="InterPro" id="IPR050106">
    <property type="entry name" value="HistidinolP_aminotransfase"/>
</dbReference>
<evidence type="ECO:0000256" key="4">
    <source>
        <dbReference type="ARBA" id="ARBA00022576"/>
    </source>
</evidence>
<dbReference type="Gene3D" id="3.90.1150.10">
    <property type="entry name" value="Aspartate Aminotransferase, domain 1"/>
    <property type="match status" value="1"/>
</dbReference>
<organism evidence="11 12">
    <name type="scientific">Exiguobacterium sp. (strain ATCC BAA-1283 / AT1b)</name>
    <dbReference type="NCBI Taxonomy" id="360911"/>
    <lineage>
        <taxon>Bacteria</taxon>
        <taxon>Bacillati</taxon>
        <taxon>Bacillota</taxon>
        <taxon>Bacilli</taxon>
        <taxon>Bacillales</taxon>
        <taxon>Bacillales Family XII. Incertae Sedis</taxon>
        <taxon>Exiguobacterium</taxon>
    </lineage>
</organism>
<evidence type="ECO:0000259" key="10">
    <source>
        <dbReference type="Pfam" id="PF00155"/>
    </source>
</evidence>
<protein>
    <recommendedName>
        <fullName evidence="3">histidinol-phosphate transaminase</fullName>
        <ecNumber evidence="3">2.6.1.9</ecNumber>
    </recommendedName>
</protein>
<dbReference type="InterPro" id="IPR015424">
    <property type="entry name" value="PyrdxlP-dep_Trfase"/>
</dbReference>
<accession>C4L181</accession>
<dbReference type="InterPro" id="IPR004839">
    <property type="entry name" value="Aminotransferase_I/II_large"/>
</dbReference>
<dbReference type="SUPFAM" id="SSF53383">
    <property type="entry name" value="PLP-dependent transferases"/>
    <property type="match status" value="1"/>
</dbReference>
<dbReference type="InterPro" id="IPR015422">
    <property type="entry name" value="PyrdxlP-dep_Trfase_small"/>
</dbReference>
<keyword evidence="4 11" id="KW-0032">Aminotransferase</keyword>
<dbReference type="Proteomes" id="UP000000716">
    <property type="component" value="Chromosome"/>
</dbReference>
<evidence type="ECO:0000256" key="3">
    <source>
        <dbReference type="ARBA" id="ARBA00012748"/>
    </source>
</evidence>
<evidence type="ECO:0000256" key="2">
    <source>
        <dbReference type="ARBA" id="ARBA00007970"/>
    </source>
</evidence>
<dbReference type="AlphaFoldDB" id="C4L181"/>
<reference evidence="11 12" key="1">
    <citation type="journal article" date="2011" name="J. Bacteriol.">
        <title>Complete genome sequence of the Thermophilic Bacterium Exiguobacterium sp. AT1b.</title>
        <authorList>
            <person name="Vishnivetskaya T.A."/>
            <person name="Lucas S."/>
            <person name="Copeland A."/>
            <person name="Lapidus A."/>
            <person name="Glavina Del Rio T."/>
            <person name="Dalin E."/>
            <person name="Tice H."/>
            <person name="Bruce D.C."/>
            <person name="Goodwin L.A."/>
            <person name="Pitluck S."/>
            <person name="Saunders E."/>
            <person name="Brettin T."/>
            <person name="Detter C."/>
            <person name="Han C."/>
            <person name="Larimer F."/>
            <person name="Land M.L."/>
            <person name="Hauser L.J."/>
            <person name="Kyrpides N.C."/>
            <person name="Ovchinnikova G."/>
            <person name="Kathariou S."/>
            <person name="Ramaley R.F."/>
            <person name="Rodrigues D.F."/>
            <person name="Hendrix C."/>
            <person name="Richardson P."/>
            <person name="Tiedje J.M."/>
        </authorList>
    </citation>
    <scope>NUCLEOTIDE SEQUENCE [LARGE SCALE GENOMIC DNA]</scope>
    <source>
        <strain evidence="12">ATCC BAA-1283 / AT1b</strain>
    </source>
</reference>
<evidence type="ECO:0000256" key="1">
    <source>
        <dbReference type="ARBA" id="ARBA00005011"/>
    </source>
</evidence>